<sequence length="741" mass="82363" precursor="true">MALTPPILRPSPLVLALAAAFALPAAADTPPPAAPGQTVIDADRIDGQMESRIQARGDVVIRRDDQTIKADWLDYFQSENRVKAGDKVEFVDGANRVDAHALDYNVATREGEASDASFAGRGEDGRTLRGDGEKIEFKGRDRYRLVRARANTCAPGDDSWYLKAGTIDVDYTRNVGVARHARLDFQGVPILYTPWIDFPLDGGRKSGLLAPVLKTGSDGFELALPYYFNLAPNYDLTLTPRVFAERGAMLGAEFRYLQPGYSGSIFTEQMPDDKVYGQSRAAWRVRHAQNLGAGFSLGYDLNYVSDADYFKDFGSRVDIASNVNLARDAWLNYGRSWDGGGASGQLRLLRYQTLQDADTPVTPPYALLPRLSGSATQALPAGFSADVFAEFTRFTHPTLQDGNRLVVYPSVAWAFERNWGFLRPRLGVHVTEYELDALGERQAERRSRTLPVFSTDAGLVFERPSTLFGRSHTQTLEPRLFYVNVPTRDQSELPNFDSAEKDFSFAQLFTANRFTGQDRINGVHALTVALSSRYLDDASGLERLRVELGQRHYLRKDSISLSGAPEELENRGSDLVATVGGDLTRAWRADASYQYNQQLGKTERYEWGARYSPEPGKTVSLRYRYGRDEDVGFGGVRAPLRQVDVAAQWPVARKWYVVARNNYSLTDKTALEQLAGVEYNDGCWTARVVGQRYVTDLTNTKNAVFLQLELKDLGGIGSNPVDTLRLAIPGYSKINDPRQGL</sequence>
<evidence type="ECO:0000256" key="4">
    <source>
        <dbReference type="HAMAP-Rule" id="MF_01411"/>
    </source>
</evidence>
<feature type="domain" description="LptD C-terminal" evidence="6">
    <location>
        <begin position="279"/>
        <end position="655"/>
    </location>
</feature>
<keyword evidence="8" id="KW-1185">Reference proteome</keyword>
<feature type="chain" id="PRO_5009001153" description="LPS-assembly protein LptD" evidence="4">
    <location>
        <begin position="28"/>
        <end position="741"/>
    </location>
</feature>
<keyword evidence="1 4" id="KW-0732">Signal</keyword>
<comment type="function">
    <text evidence="4">Together with LptE, is involved in the assembly of lipopolysaccharide (LPS) at the surface of the outer membrane.</text>
</comment>
<dbReference type="GO" id="GO:0043165">
    <property type="term" value="P:Gram-negative-bacterium-type cell outer membrane assembly"/>
    <property type="evidence" value="ECO:0007669"/>
    <property type="project" value="UniProtKB-UniRule"/>
</dbReference>
<dbReference type="InterPro" id="IPR007543">
    <property type="entry name" value="LptD_C"/>
</dbReference>
<dbReference type="Proteomes" id="UP000076625">
    <property type="component" value="Unassembled WGS sequence"/>
</dbReference>
<dbReference type="PANTHER" id="PTHR30189">
    <property type="entry name" value="LPS-ASSEMBLY PROTEIN"/>
    <property type="match status" value="1"/>
</dbReference>
<evidence type="ECO:0000313" key="7">
    <source>
        <dbReference type="EMBL" id="KZE34344.1"/>
    </source>
</evidence>
<organism evidence="7 8">
    <name type="scientific">Crenobacter luteus</name>
    <dbReference type="NCBI Taxonomy" id="1452487"/>
    <lineage>
        <taxon>Bacteria</taxon>
        <taxon>Pseudomonadati</taxon>
        <taxon>Pseudomonadota</taxon>
        <taxon>Betaproteobacteria</taxon>
        <taxon>Neisseriales</taxon>
        <taxon>Neisseriaceae</taxon>
        <taxon>Crenobacter</taxon>
    </lineage>
</organism>
<feature type="signal peptide" evidence="4">
    <location>
        <begin position="1"/>
        <end position="27"/>
    </location>
</feature>
<gene>
    <name evidence="4" type="primary">lptD</name>
    <name evidence="7" type="ORF">AVW16_06640</name>
</gene>
<dbReference type="InterPro" id="IPR005653">
    <property type="entry name" value="OstA-like_N"/>
</dbReference>
<dbReference type="AlphaFoldDB" id="A0A165FVR4"/>
<dbReference type="GO" id="GO:1990351">
    <property type="term" value="C:transporter complex"/>
    <property type="evidence" value="ECO:0007669"/>
    <property type="project" value="TreeGrafter"/>
</dbReference>
<dbReference type="Gene3D" id="2.60.450.10">
    <property type="entry name" value="Lipopolysaccharide (LPS) transport protein A like domain"/>
    <property type="match status" value="1"/>
</dbReference>
<accession>A0A165FVR4</accession>
<evidence type="ECO:0000256" key="1">
    <source>
        <dbReference type="ARBA" id="ARBA00022729"/>
    </source>
</evidence>
<dbReference type="EMBL" id="LQQU01000008">
    <property type="protein sequence ID" value="KZE34344.1"/>
    <property type="molecule type" value="Genomic_DNA"/>
</dbReference>
<name>A0A165FVR4_9NEIS</name>
<dbReference type="GO" id="GO:0015920">
    <property type="term" value="P:lipopolysaccharide transport"/>
    <property type="evidence" value="ECO:0007669"/>
    <property type="project" value="InterPro"/>
</dbReference>
<keyword evidence="2 4" id="KW-0472">Membrane</keyword>
<comment type="caution">
    <text evidence="4">Lacks conserved residue(s) required for the propagation of feature annotation.</text>
</comment>
<dbReference type="GO" id="GO:0009279">
    <property type="term" value="C:cell outer membrane"/>
    <property type="evidence" value="ECO:0007669"/>
    <property type="project" value="UniProtKB-SubCell"/>
</dbReference>
<evidence type="ECO:0000259" key="6">
    <source>
        <dbReference type="Pfam" id="PF04453"/>
    </source>
</evidence>
<dbReference type="OrthoDB" id="9760225at2"/>
<dbReference type="Pfam" id="PF03968">
    <property type="entry name" value="LptD_N"/>
    <property type="match status" value="1"/>
</dbReference>
<evidence type="ECO:0000259" key="5">
    <source>
        <dbReference type="Pfam" id="PF03968"/>
    </source>
</evidence>
<dbReference type="InterPro" id="IPR020889">
    <property type="entry name" value="LipoPS_assembly_LptD"/>
</dbReference>
<reference evidence="8" key="1">
    <citation type="submission" date="2016-01" db="EMBL/GenBank/DDBJ databases">
        <title>Draft genome of Chromobacterium sp. F49.</title>
        <authorList>
            <person name="Hong K.W."/>
        </authorList>
    </citation>
    <scope>NUCLEOTIDE SEQUENCE [LARGE SCALE GENOMIC DNA]</scope>
    <source>
        <strain evidence="8">CN10</strain>
    </source>
</reference>
<dbReference type="HAMAP" id="MF_01411">
    <property type="entry name" value="LPS_assembly_LptD"/>
    <property type="match status" value="1"/>
</dbReference>
<dbReference type="PANTHER" id="PTHR30189:SF1">
    <property type="entry name" value="LPS-ASSEMBLY PROTEIN LPTD"/>
    <property type="match status" value="1"/>
</dbReference>
<proteinExistence type="inferred from homology"/>
<evidence type="ECO:0000256" key="2">
    <source>
        <dbReference type="ARBA" id="ARBA00023136"/>
    </source>
</evidence>
<dbReference type="Pfam" id="PF04453">
    <property type="entry name" value="LptD"/>
    <property type="match status" value="1"/>
</dbReference>
<keyword evidence="3 4" id="KW-0998">Cell outer membrane</keyword>
<evidence type="ECO:0000313" key="8">
    <source>
        <dbReference type="Proteomes" id="UP000076625"/>
    </source>
</evidence>
<evidence type="ECO:0000256" key="3">
    <source>
        <dbReference type="ARBA" id="ARBA00023237"/>
    </source>
</evidence>
<dbReference type="SUPFAM" id="SSF56935">
    <property type="entry name" value="Porins"/>
    <property type="match status" value="1"/>
</dbReference>
<dbReference type="STRING" id="1452487.AVW16_06640"/>
<comment type="subcellular location">
    <subcellularLocation>
        <location evidence="4">Cell outer membrane</location>
    </subcellularLocation>
</comment>
<comment type="similarity">
    <text evidence="4">Belongs to the LptD family.</text>
</comment>
<protein>
    <recommendedName>
        <fullName evidence="4">LPS-assembly protein LptD</fullName>
    </recommendedName>
</protein>
<comment type="caution">
    <text evidence="7">The sequence shown here is derived from an EMBL/GenBank/DDBJ whole genome shotgun (WGS) entry which is preliminary data.</text>
</comment>
<dbReference type="InterPro" id="IPR050218">
    <property type="entry name" value="LptD"/>
</dbReference>
<feature type="domain" description="Organic solvent tolerance-like N-terminal" evidence="5">
    <location>
        <begin position="40"/>
        <end position="172"/>
    </location>
</feature>
<comment type="subunit">
    <text evidence="4">Component of the lipopolysaccharide transport and assembly complex. Interacts with LptE and LptA.</text>
</comment>